<sequence>MPVESPLNVAVVGSGPSGFYAAGALLDTEDLDVRVDMFERLATPWGLVRAGVAPDHPKIKSVSAVYAKIAAQESFRFFGNVEVGKDVLREELTERYDAVIYAVGTPTDRKLGIPGEDLPGSVAAVDFVGWYNGHPDFADLTFDLDTERAVVIGAGNVALDVARILCSPVDRLARTDIADHALEALRTSRITEVLVVGRRGPAQAAFTTPELKELPEFTESGVDVDPEQVAEGPGDEELSRVAKRNLGVLREYAAGGLDLGQRHIKLRFLRSPIELRGDGHVQELVLGHNELRTDPEGWVSARDTGVREAVPTGLVLRAVGYRGLPLDGLPFDDRKGVIPNDRGRVEQSEREYVVGWIKRGPTGIIGTNKKDSVETVHRLLEDLADGSVRRHDRDHSFEVEPWLRQRQPNLVTESGWQLIDAAERAAGEPHGRPRVKFCRTDELLAVSRDQQSPG</sequence>
<proteinExistence type="inferred from homology"/>
<dbReference type="InterPro" id="IPR023753">
    <property type="entry name" value="FAD/NAD-binding_dom"/>
</dbReference>
<feature type="domain" description="FAD/NAD(P)-binding" evidence="9">
    <location>
        <begin position="8"/>
        <end position="170"/>
    </location>
</feature>
<protein>
    <recommendedName>
        <fullName evidence="3">ferredoxin--NADP(+) reductase</fullName>
        <ecNumber evidence="3">1.18.1.2</ecNumber>
    </recommendedName>
</protein>
<dbReference type="PIRSF" id="PIRSF000362">
    <property type="entry name" value="FNR"/>
    <property type="match status" value="1"/>
</dbReference>
<keyword evidence="11" id="KW-1185">Reference proteome</keyword>
<evidence type="ECO:0000256" key="5">
    <source>
        <dbReference type="ARBA" id="ARBA00022827"/>
    </source>
</evidence>
<evidence type="ECO:0000256" key="6">
    <source>
        <dbReference type="ARBA" id="ARBA00022857"/>
    </source>
</evidence>
<dbReference type="SUPFAM" id="SSF51971">
    <property type="entry name" value="Nucleotide-binding domain"/>
    <property type="match status" value="2"/>
</dbReference>
<dbReference type="RefSeq" id="WP_185065193.1">
    <property type="nucleotide sequence ID" value="NZ_BAABJP010000051.1"/>
</dbReference>
<evidence type="ECO:0000256" key="7">
    <source>
        <dbReference type="ARBA" id="ARBA00023002"/>
    </source>
</evidence>
<reference evidence="11" key="1">
    <citation type="journal article" date="2019" name="Int. J. Syst. Evol. Microbiol.">
        <title>The Global Catalogue of Microorganisms (GCM) 10K type strain sequencing project: providing services to taxonomists for standard genome sequencing and annotation.</title>
        <authorList>
            <consortium name="The Broad Institute Genomics Platform"/>
            <consortium name="The Broad Institute Genome Sequencing Center for Infectious Disease"/>
            <person name="Wu L."/>
            <person name="Ma J."/>
        </authorList>
    </citation>
    <scope>NUCLEOTIDE SEQUENCE [LARGE SCALE GENOMIC DNA]</scope>
    <source>
        <strain evidence="11">JCM 18303</strain>
    </source>
</reference>
<dbReference type="EMBL" id="BAABJP010000051">
    <property type="protein sequence ID" value="GAA5172453.1"/>
    <property type="molecule type" value="Genomic_DNA"/>
</dbReference>
<comment type="similarity">
    <text evidence="2">Belongs to the ferredoxin--NADP reductase type 1 family.</text>
</comment>
<organism evidence="10 11">
    <name type="scientific">Pseudonocardia eucalypti</name>
    <dbReference type="NCBI Taxonomy" id="648755"/>
    <lineage>
        <taxon>Bacteria</taxon>
        <taxon>Bacillati</taxon>
        <taxon>Actinomycetota</taxon>
        <taxon>Actinomycetes</taxon>
        <taxon>Pseudonocardiales</taxon>
        <taxon>Pseudonocardiaceae</taxon>
        <taxon>Pseudonocardia</taxon>
    </lineage>
</organism>
<accession>A0ABP9R750</accession>
<keyword evidence="7" id="KW-0560">Oxidoreductase</keyword>
<evidence type="ECO:0000256" key="8">
    <source>
        <dbReference type="ARBA" id="ARBA00047776"/>
    </source>
</evidence>
<dbReference type="InterPro" id="IPR021163">
    <property type="entry name" value="Ferredox_Rdtase_adrenod"/>
</dbReference>
<evidence type="ECO:0000256" key="2">
    <source>
        <dbReference type="ARBA" id="ARBA00008312"/>
    </source>
</evidence>
<dbReference type="EC" id="1.18.1.2" evidence="3"/>
<dbReference type="InterPro" id="IPR055275">
    <property type="entry name" value="Ferredox_Rdtase"/>
</dbReference>
<dbReference type="Gene3D" id="3.40.50.720">
    <property type="entry name" value="NAD(P)-binding Rossmann-like Domain"/>
    <property type="match status" value="1"/>
</dbReference>
<evidence type="ECO:0000259" key="9">
    <source>
        <dbReference type="Pfam" id="PF07992"/>
    </source>
</evidence>
<evidence type="ECO:0000313" key="11">
    <source>
        <dbReference type="Proteomes" id="UP001428817"/>
    </source>
</evidence>
<evidence type="ECO:0000256" key="3">
    <source>
        <dbReference type="ARBA" id="ARBA00013223"/>
    </source>
</evidence>
<dbReference type="Gene3D" id="3.50.50.60">
    <property type="entry name" value="FAD/NAD(P)-binding domain"/>
    <property type="match status" value="1"/>
</dbReference>
<keyword evidence="5" id="KW-0274">FAD</keyword>
<comment type="catalytic activity">
    <reaction evidence="8">
        <text>2 reduced [2Fe-2S]-[ferredoxin] + NADP(+) + H(+) = 2 oxidized [2Fe-2S]-[ferredoxin] + NADPH</text>
        <dbReference type="Rhea" id="RHEA:20125"/>
        <dbReference type="Rhea" id="RHEA-COMP:10000"/>
        <dbReference type="Rhea" id="RHEA-COMP:10001"/>
        <dbReference type="ChEBI" id="CHEBI:15378"/>
        <dbReference type="ChEBI" id="CHEBI:33737"/>
        <dbReference type="ChEBI" id="CHEBI:33738"/>
        <dbReference type="ChEBI" id="CHEBI:57783"/>
        <dbReference type="ChEBI" id="CHEBI:58349"/>
        <dbReference type="EC" id="1.18.1.2"/>
    </reaction>
</comment>
<keyword evidence="4" id="KW-0285">Flavoprotein</keyword>
<dbReference type="PRINTS" id="PR00419">
    <property type="entry name" value="ADXRDTASE"/>
</dbReference>
<dbReference type="InterPro" id="IPR036188">
    <property type="entry name" value="FAD/NAD-bd_sf"/>
</dbReference>
<evidence type="ECO:0000313" key="10">
    <source>
        <dbReference type="EMBL" id="GAA5172453.1"/>
    </source>
</evidence>
<comment type="caution">
    <text evidence="10">The sequence shown here is derived from an EMBL/GenBank/DDBJ whole genome shotgun (WGS) entry which is preliminary data.</text>
</comment>
<comment type="cofactor">
    <cofactor evidence="1">
        <name>FAD</name>
        <dbReference type="ChEBI" id="CHEBI:57692"/>
    </cofactor>
</comment>
<evidence type="ECO:0000256" key="1">
    <source>
        <dbReference type="ARBA" id="ARBA00001974"/>
    </source>
</evidence>
<keyword evidence="6" id="KW-0521">NADP</keyword>
<dbReference type="Pfam" id="PF07992">
    <property type="entry name" value="Pyr_redox_2"/>
    <property type="match status" value="1"/>
</dbReference>
<dbReference type="PANTHER" id="PTHR48467:SF1">
    <property type="entry name" value="GLUTAMATE SYNTHASE 1 [NADH], CHLOROPLASTIC-LIKE"/>
    <property type="match status" value="1"/>
</dbReference>
<evidence type="ECO:0000256" key="4">
    <source>
        <dbReference type="ARBA" id="ARBA00022630"/>
    </source>
</evidence>
<dbReference type="Proteomes" id="UP001428817">
    <property type="component" value="Unassembled WGS sequence"/>
</dbReference>
<name>A0ABP9R750_9PSEU</name>
<dbReference type="PANTHER" id="PTHR48467">
    <property type="entry name" value="GLUTAMATE SYNTHASE 1 [NADH], CHLOROPLASTIC-LIKE"/>
    <property type="match status" value="1"/>
</dbReference>
<gene>
    <name evidence="10" type="primary">fprA</name>
    <name evidence="10" type="ORF">GCM10023321_72290</name>
</gene>